<name>A0A9P4NP91_9PEZI</name>
<organism evidence="3 4">
    <name type="scientific">Tothia fuscella</name>
    <dbReference type="NCBI Taxonomy" id="1048955"/>
    <lineage>
        <taxon>Eukaryota</taxon>
        <taxon>Fungi</taxon>
        <taxon>Dikarya</taxon>
        <taxon>Ascomycota</taxon>
        <taxon>Pezizomycotina</taxon>
        <taxon>Dothideomycetes</taxon>
        <taxon>Pleosporomycetidae</taxon>
        <taxon>Venturiales</taxon>
        <taxon>Cylindrosympodiaceae</taxon>
        <taxon>Tothia</taxon>
    </lineage>
</organism>
<feature type="compositionally biased region" description="Low complexity" evidence="1">
    <location>
        <begin position="324"/>
        <end position="339"/>
    </location>
</feature>
<feature type="chain" id="PRO_5040414613" description="Lytic polysaccharide monooxygenase" evidence="2">
    <location>
        <begin position="22"/>
        <end position="394"/>
    </location>
</feature>
<accession>A0A9P4NP91</accession>
<reference evidence="3" key="1">
    <citation type="journal article" date="2020" name="Stud. Mycol.">
        <title>101 Dothideomycetes genomes: a test case for predicting lifestyles and emergence of pathogens.</title>
        <authorList>
            <person name="Haridas S."/>
            <person name="Albert R."/>
            <person name="Binder M."/>
            <person name="Bloem J."/>
            <person name="Labutti K."/>
            <person name="Salamov A."/>
            <person name="Andreopoulos B."/>
            <person name="Baker S."/>
            <person name="Barry K."/>
            <person name="Bills G."/>
            <person name="Bluhm B."/>
            <person name="Cannon C."/>
            <person name="Castanera R."/>
            <person name="Culley D."/>
            <person name="Daum C."/>
            <person name="Ezra D."/>
            <person name="Gonzalez J."/>
            <person name="Henrissat B."/>
            <person name="Kuo A."/>
            <person name="Liang C."/>
            <person name="Lipzen A."/>
            <person name="Lutzoni F."/>
            <person name="Magnuson J."/>
            <person name="Mondo S."/>
            <person name="Nolan M."/>
            <person name="Ohm R."/>
            <person name="Pangilinan J."/>
            <person name="Park H.-J."/>
            <person name="Ramirez L."/>
            <person name="Alfaro M."/>
            <person name="Sun H."/>
            <person name="Tritt A."/>
            <person name="Yoshinaga Y."/>
            <person name="Zwiers L.-H."/>
            <person name="Turgeon B."/>
            <person name="Goodwin S."/>
            <person name="Spatafora J."/>
            <person name="Crous P."/>
            <person name="Grigoriev I."/>
        </authorList>
    </citation>
    <scope>NUCLEOTIDE SEQUENCE</scope>
    <source>
        <strain evidence="3">CBS 130266</strain>
    </source>
</reference>
<keyword evidence="2" id="KW-0732">Signal</keyword>
<feature type="region of interest" description="Disordered" evidence="1">
    <location>
        <begin position="218"/>
        <end position="341"/>
    </location>
</feature>
<evidence type="ECO:0000313" key="4">
    <source>
        <dbReference type="Proteomes" id="UP000800235"/>
    </source>
</evidence>
<evidence type="ECO:0000256" key="1">
    <source>
        <dbReference type="SAM" id="MobiDB-lite"/>
    </source>
</evidence>
<dbReference type="AlphaFoldDB" id="A0A9P4NP91"/>
<feature type="compositionally biased region" description="Low complexity" evidence="1">
    <location>
        <begin position="228"/>
        <end position="248"/>
    </location>
</feature>
<evidence type="ECO:0000313" key="3">
    <source>
        <dbReference type="EMBL" id="KAF2428898.1"/>
    </source>
</evidence>
<dbReference type="Gene3D" id="2.70.50.70">
    <property type="match status" value="1"/>
</dbReference>
<dbReference type="EMBL" id="MU007052">
    <property type="protein sequence ID" value="KAF2428898.1"/>
    <property type="molecule type" value="Genomic_DNA"/>
</dbReference>
<dbReference type="Proteomes" id="UP000800235">
    <property type="component" value="Unassembled WGS sequence"/>
</dbReference>
<sequence length="394" mass="39593">MLTPIQAMALVVTIFASYAYAHITMHDPAPYSPKPDNSPLSSGGSNFPCKVGSGLSASSVTRTAIGQSVQLTFDGSANHGGGSCQVSLSKDGASSLNANSKFKVIYSIMGGCPGSNGANKQYQVSIPNEVPSGDYTLAWTWFNKIGNREMYMNCAPVSVSGTKGSEGSYNSLPDMAVYNIAGKNDCKTTETKDVQFPNPGKYVQTGAGANLAPPTGSCATGGSGSGGAAPPAGYIGDMPSSSNSAPAYGSGGSASGGTGTVPGGDASPLPSATFDDGQYHPQGQPPQAQKSEVPKAAPTAATPQPAVPASASTPPPAAKPAPAVPSKVNAGQQAAASAAPNDGLGCSTDGSVVCSPDGTQFGLCNFGRVRFMVVAAGTHCTNGVIARRNIWRRN</sequence>
<proteinExistence type="predicted"/>
<protein>
    <recommendedName>
        <fullName evidence="5">Lytic polysaccharide monooxygenase</fullName>
    </recommendedName>
</protein>
<dbReference type="PANTHER" id="PTHR36182:SF2">
    <property type="entry name" value="LYTIC POLYSACCHARIDE MONOOXYGENASE"/>
    <property type="match status" value="1"/>
</dbReference>
<dbReference type="OrthoDB" id="2342176at2759"/>
<feature type="compositionally biased region" description="Gly residues" evidence="1">
    <location>
        <begin position="249"/>
        <end position="262"/>
    </location>
</feature>
<comment type="caution">
    <text evidence="3">The sequence shown here is derived from an EMBL/GenBank/DDBJ whole genome shotgun (WGS) entry which is preliminary data.</text>
</comment>
<evidence type="ECO:0000256" key="2">
    <source>
        <dbReference type="SAM" id="SignalP"/>
    </source>
</evidence>
<feature type="compositionally biased region" description="Low complexity" evidence="1">
    <location>
        <begin position="294"/>
        <end position="312"/>
    </location>
</feature>
<feature type="signal peptide" evidence="2">
    <location>
        <begin position="1"/>
        <end position="21"/>
    </location>
</feature>
<keyword evidence="4" id="KW-1185">Reference proteome</keyword>
<gene>
    <name evidence="3" type="ORF">EJ08DRAFT_698913</name>
</gene>
<dbReference type="PANTHER" id="PTHR36182">
    <property type="entry name" value="PROTEIN, PUTATIVE (AFU_ORTHOLOGUE AFUA_6G10930)-RELATED"/>
    <property type="match status" value="1"/>
</dbReference>
<feature type="compositionally biased region" description="Pro residues" evidence="1">
    <location>
        <begin position="313"/>
        <end position="323"/>
    </location>
</feature>
<evidence type="ECO:0008006" key="5">
    <source>
        <dbReference type="Google" id="ProtNLM"/>
    </source>
</evidence>